<protein>
    <submittedName>
        <fullName evidence="4">Ankyrin repeat protein</fullName>
    </submittedName>
</protein>
<evidence type="ECO:0000256" key="2">
    <source>
        <dbReference type="ARBA" id="ARBA00023043"/>
    </source>
</evidence>
<gene>
    <name evidence="4" type="ORF">Lsai_2871</name>
</gene>
<comment type="caution">
    <text evidence="4">The sequence shown here is derived from an EMBL/GenBank/DDBJ whole genome shotgun (WGS) entry which is preliminary data.</text>
</comment>
<dbReference type="Proteomes" id="UP000054621">
    <property type="component" value="Unassembled WGS sequence"/>
</dbReference>
<dbReference type="SUPFAM" id="SSF48403">
    <property type="entry name" value="Ankyrin repeat"/>
    <property type="match status" value="2"/>
</dbReference>
<dbReference type="Gene3D" id="1.25.40.20">
    <property type="entry name" value="Ankyrin repeat-containing domain"/>
    <property type="match status" value="3"/>
</dbReference>
<dbReference type="InterPro" id="IPR036770">
    <property type="entry name" value="Ankyrin_rpt-contain_sf"/>
</dbReference>
<evidence type="ECO:0000256" key="1">
    <source>
        <dbReference type="ARBA" id="ARBA00022737"/>
    </source>
</evidence>
<dbReference type="Pfam" id="PF12796">
    <property type="entry name" value="Ank_2"/>
    <property type="match status" value="2"/>
</dbReference>
<dbReference type="PROSITE" id="PS50297">
    <property type="entry name" value="ANK_REP_REGION"/>
    <property type="match status" value="2"/>
</dbReference>
<evidence type="ECO:0000256" key="3">
    <source>
        <dbReference type="PROSITE-ProRule" id="PRU00023"/>
    </source>
</evidence>
<dbReference type="InterPro" id="IPR002110">
    <property type="entry name" value="Ankyrin_rpt"/>
</dbReference>
<dbReference type="SMART" id="SM00248">
    <property type="entry name" value="ANK"/>
    <property type="match status" value="7"/>
</dbReference>
<reference evidence="4 5" key="1">
    <citation type="submission" date="2015-11" db="EMBL/GenBank/DDBJ databases">
        <title>Genomic analysis of 38 Legionella species identifies large and diverse effector repertoires.</title>
        <authorList>
            <person name="Burstein D."/>
            <person name="Amaro F."/>
            <person name="Zusman T."/>
            <person name="Lifshitz Z."/>
            <person name="Cohen O."/>
            <person name="Gilbert J.A."/>
            <person name="Pupko T."/>
            <person name="Shuman H.A."/>
            <person name="Segal G."/>
        </authorList>
    </citation>
    <scope>NUCLEOTIDE SEQUENCE [LARGE SCALE GENOMIC DNA]</scope>
    <source>
        <strain evidence="4 5">Mt.St.Helens-4</strain>
    </source>
</reference>
<name>A0A0W0YF06_9GAMM</name>
<sequence length="422" mass="47244">MPKWEELQRSLSLNINAPSQHDVSKLELWYLQNISQQPPYKSSATIEKKLTLLKQEIVTFLNSVADITATKASEKFDHLDGMNALQYASKKGYDVYLKSILEKDNRAINLATGAQLTPLHIAALYGHHFTVQILLEFGASTTLKTRLRQSPAHLALSMPSTVNAVNKIDIMEKKEAIFCEILKNNPGIITATDDSDNTLAHIAADNGFTSILEDMRAHHPGVLRLKNSTSHSPLHRAILSNQDPCIHVLIQDESLLSISDKVGRLPIHYAALSGKDSILENLAKEPYLNAQDNQLKTPLMLAASQGHIDNVKFLIQKGADVSLQDQYGKDVLYYAVMSLNTELVKWLIFNVDEIDINQQDKYGRTAIMSLLHETKKEDIESQIINELVDDFLKAGIKLELTDKYGNSLQNYIDSRAIVSFKN</sequence>
<dbReference type="AlphaFoldDB" id="A0A0W0YF06"/>
<dbReference type="EMBL" id="LNYV01000036">
    <property type="protein sequence ID" value="KTD55279.1"/>
    <property type="molecule type" value="Genomic_DNA"/>
</dbReference>
<dbReference type="PANTHER" id="PTHR24198">
    <property type="entry name" value="ANKYRIN REPEAT AND PROTEIN KINASE DOMAIN-CONTAINING PROTEIN"/>
    <property type="match status" value="1"/>
</dbReference>
<keyword evidence="1" id="KW-0677">Repeat</keyword>
<proteinExistence type="predicted"/>
<dbReference type="STRING" id="28087.Lsai_2871"/>
<dbReference type="RefSeq" id="WP_027272559.1">
    <property type="nucleotide sequence ID" value="NZ_CAAAJE010000013.1"/>
</dbReference>
<evidence type="ECO:0000313" key="4">
    <source>
        <dbReference type="EMBL" id="KTD55279.1"/>
    </source>
</evidence>
<feature type="repeat" description="ANK" evidence="3">
    <location>
        <begin position="114"/>
        <end position="146"/>
    </location>
</feature>
<dbReference type="eggNOG" id="COG0666">
    <property type="taxonomic scope" value="Bacteria"/>
</dbReference>
<feature type="repeat" description="ANK" evidence="3">
    <location>
        <begin position="294"/>
        <end position="326"/>
    </location>
</feature>
<keyword evidence="2 3" id="KW-0040">ANK repeat</keyword>
<organism evidence="4 5">
    <name type="scientific">Legionella sainthelensi</name>
    <dbReference type="NCBI Taxonomy" id="28087"/>
    <lineage>
        <taxon>Bacteria</taxon>
        <taxon>Pseudomonadati</taxon>
        <taxon>Pseudomonadota</taxon>
        <taxon>Gammaproteobacteria</taxon>
        <taxon>Legionellales</taxon>
        <taxon>Legionellaceae</taxon>
        <taxon>Legionella</taxon>
    </lineage>
</organism>
<dbReference type="PANTHER" id="PTHR24198:SF165">
    <property type="entry name" value="ANKYRIN REPEAT-CONTAINING PROTEIN-RELATED"/>
    <property type="match status" value="1"/>
</dbReference>
<accession>A0A0W0YF06</accession>
<evidence type="ECO:0000313" key="5">
    <source>
        <dbReference type="Proteomes" id="UP000054621"/>
    </source>
</evidence>
<dbReference type="PATRIC" id="fig|28087.4.peg.3085"/>
<dbReference type="OrthoDB" id="5653638at2"/>
<dbReference type="PROSITE" id="PS50088">
    <property type="entry name" value="ANK_REPEAT"/>
    <property type="match status" value="2"/>
</dbReference>